<organism evidence="8 9">
    <name type="scientific">Rheinheimera tilapiae</name>
    <dbReference type="NCBI Taxonomy" id="875043"/>
    <lineage>
        <taxon>Bacteria</taxon>
        <taxon>Pseudomonadati</taxon>
        <taxon>Pseudomonadota</taxon>
        <taxon>Gammaproteobacteria</taxon>
        <taxon>Chromatiales</taxon>
        <taxon>Chromatiaceae</taxon>
        <taxon>Rheinheimera</taxon>
    </lineage>
</organism>
<evidence type="ECO:0000313" key="8">
    <source>
        <dbReference type="EMBL" id="MFC0049115.1"/>
    </source>
</evidence>
<keyword evidence="2" id="KW-0902">Two-component regulatory system</keyword>
<evidence type="ECO:0000256" key="2">
    <source>
        <dbReference type="ARBA" id="ARBA00023012"/>
    </source>
</evidence>
<keyword evidence="9" id="KW-1185">Reference proteome</keyword>
<dbReference type="PRINTS" id="PR01590">
    <property type="entry name" value="HTHFIS"/>
</dbReference>
<name>A0ABV6BE11_9GAMM</name>
<keyword evidence="5" id="KW-0804">Transcription</keyword>
<gene>
    <name evidence="8" type="ORF">ACFFJP_12540</name>
</gene>
<dbReference type="InterPro" id="IPR002197">
    <property type="entry name" value="HTH_Fis"/>
</dbReference>
<dbReference type="SUPFAM" id="SSF46689">
    <property type="entry name" value="Homeodomain-like"/>
    <property type="match status" value="1"/>
</dbReference>
<feature type="domain" description="Response regulatory" evidence="7">
    <location>
        <begin position="2"/>
        <end position="115"/>
    </location>
</feature>
<dbReference type="SMART" id="SM00448">
    <property type="entry name" value="REC"/>
    <property type="match status" value="1"/>
</dbReference>
<evidence type="ECO:0000256" key="5">
    <source>
        <dbReference type="ARBA" id="ARBA00023163"/>
    </source>
</evidence>
<reference evidence="8 9" key="1">
    <citation type="submission" date="2024-09" db="EMBL/GenBank/DDBJ databases">
        <authorList>
            <person name="Sun Q."/>
            <person name="Mori K."/>
        </authorList>
    </citation>
    <scope>NUCLEOTIDE SEQUENCE [LARGE SCALE GENOMIC DNA]</scope>
    <source>
        <strain evidence="8 9">KCTC 23315</strain>
    </source>
</reference>
<sequence length="177" mass="19710">MKLTLLDDDEILLRTLQRRFTAAGYQVQTFTTPPPLAELLATAADVWLIDLRFGDTSGLNYIAPLRAALPNCRILLLTGFASIATAVQAVKLGADDYLTKPVDFAVLLQALTSEPNQPVTGEPCYEDKETLLSADQMEWEHIQRVLAQQDGNISQTARLLGMHRRTLQRKLLKHRPG</sequence>
<dbReference type="SUPFAM" id="SSF52172">
    <property type="entry name" value="CheY-like"/>
    <property type="match status" value="1"/>
</dbReference>
<keyword evidence="3" id="KW-0805">Transcription regulation</keyword>
<keyword evidence="4" id="KW-0238">DNA-binding</keyword>
<comment type="caution">
    <text evidence="8">The sequence shown here is derived from an EMBL/GenBank/DDBJ whole genome shotgun (WGS) entry which is preliminary data.</text>
</comment>
<dbReference type="PANTHER" id="PTHR48111:SF1">
    <property type="entry name" value="TWO-COMPONENT RESPONSE REGULATOR ORR33"/>
    <property type="match status" value="1"/>
</dbReference>
<evidence type="ECO:0000259" key="7">
    <source>
        <dbReference type="PROSITE" id="PS50110"/>
    </source>
</evidence>
<dbReference type="Gene3D" id="1.10.10.60">
    <property type="entry name" value="Homeodomain-like"/>
    <property type="match status" value="1"/>
</dbReference>
<dbReference type="Pfam" id="PF02954">
    <property type="entry name" value="HTH_8"/>
    <property type="match status" value="1"/>
</dbReference>
<evidence type="ECO:0000256" key="4">
    <source>
        <dbReference type="ARBA" id="ARBA00023125"/>
    </source>
</evidence>
<dbReference type="PROSITE" id="PS50110">
    <property type="entry name" value="RESPONSE_REGULATORY"/>
    <property type="match status" value="1"/>
</dbReference>
<dbReference type="InterPro" id="IPR009057">
    <property type="entry name" value="Homeodomain-like_sf"/>
</dbReference>
<evidence type="ECO:0000256" key="1">
    <source>
        <dbReference type="ARBA" id="ARBA00022553"/>
    </source>
</evidence>
<dbReference type="PANTHER" id="PTHR48111">
    <property type="entry name" value="REGULATOR OF RPOS"/>
    <property type="match status" value="1"/>
</dbReference>
<dbReference type="InterPro" id="IPR039420">
    <property type="entry name" value="WalR-like"/>
</dbReference>
<dbReference type="InterPro" id="IPR011006">
    <property type="entry name" value="CheY-like_superfamily"/>
</dbReference>
<dbReference type="InterPro" id="IPR001789">
    <property type="entry name" value="Sig_transdc_resp-reg_receiver"/>
</dbReference>
<dbReference type="Pfam" id="PF00072">
    <property type="entry name" value="Response_reg"/>
    <property type="match status" value="1"/>
</dbReference>
<evidence type="ECO:0000313" key="9">
    <source>
        <dbReference type="Proteomes" id="UP001589813"/>
    </source>
</evidence>
<evidence type="ECO:0000256" key="6">
    <source>
        <dbReference type="PROSITE-ProRule" id="PRU00169"/>
    </source>
</evidence>
<accession>A0ABV6BE11</accession>
<dbReference type="Proteomes" id="UP001589813">
    <property type="component" value="Unassembled WGS sequence"/>
</dbReference>
<feature type="modified residue" description="4-aspartylphosphate" evidence="6">
    <location>
        <position position="50"/>
    </location>
</feature>
<proteinExistence type="predicted"/>
<dbReference type="Gene3D" id="3.40.50.2300">
    <property type="match status" value="1"/>
</dbReference>
<evidence type="ECO:0000256" key="3">
    <source>
        <dbReference type="ARBA" id="ARBA00023015"/>
    </source>
</evidence>
<dbReference type="RefSeq" id="WP_377244386.1">
    <property type="nucleotide sequence ID" value="NZ_JBHLXP010000003.1"/>
</dbReference>
<protein>
    <submittedName>
        <fullName evidence="8">Response regulator transcription factor</fullName>
    </submittedName>
</protein>
<keyword evidence="1 6" id="KW-0597">Phosphoprotein</keyword>
<dbReference type="EMBL" id="JBHLXP010000003">
    <property type="protein sequence ID" value="MFC0049115.1"/>
    <property type="molecule type" value="Genomic_DNA"/>
</dbReference>